<feature type="domain" description="Histidine kinase" evidence="9">
    <location>
        <begin position="256"/>
        <end position="460"/>
    </location>
</feature>
<evidence type="ECO:0000313" key="11">
    <source>
        <dbReference type="EMBL" id="SFQ40201.1"/>
    </source>
</evidence>
<accession>A0A1I5Y7J8</accession>
<evidence type="ECO:0000256" key="5">
    <source>
        <dbReference type="ARBA" id="ARBA00022741"/>
    </source>
</evidence>
<dbReference type="RefSeq" id="WP_061803715.1">
    <property type="nucleotide sequence ID" value="NZ_FOXX01000002.1"/>
</dbReference>
<dbReference type="InterPro" id="IPR005467">
    <property type="entry name" value="His_kinase_dom"/>
</dbReference>
<dbReference type="EC" id="2.7.13.3" evidence="2"/>
<evidence type="ECO:0000313" key="12">
    <source>
        <dbReference type="Proteomes" id="UP000182762"/>
    </source>
</evidence>
<dbReference type="EMBL" id="FOXX01000002">
    <property type="protein sequence ID" value="SFQ40201.1"/>
    <property type="molecule type" value="Genomic_DNA"/>
</dbReference>
<reference evidence="11 12" key="1">
    <citation type="submission" date="2016-10" db="EMBL/GenBank/DDBJ databases">
        <authorList>
            <person name="Varghese N."/>
            <person name="Submissions S."/>
        </authorList>
    </citation>
    <scope>NUCLEOTIDE SEQUENCE [LARGE SCALE GENOMIC DNA]</scope>
    <source>
        <strain evidence="11 12">DSM 13796</strain>
    </source>
</reference>
<protein>
    <recommendedName>
        <fullName evidence="2">histidine kinase</fullName>
        <ecNumber evidence="2">2.7.13.3</ecNumber>
    </recommendedName>
</protein>
<dbReference type="InterPro" id="IPR003594">
    <property type="entry name" value="HATPase_dom"/>
</dbReference>
<evidence type="ECO:0000256" key="8">
    <source>
        <dbReference type="ARBA" id="ARBA00023012"/>
    </source>
</evidence>
<dbReference type="PANTHER" id="PTHR43065:SF34">
    <property type="entry name" value="SPORULATION KINASE A"/>
    <property type="match status" value="1"/>
</dbReference>
<dbReference type="InterPro" id="IPR036890">
    <property type="entry name" value="HATPase_C_sf"/>
</dbReference>
<keyword evidence="7" id="KW-0067">ATP-binding</keyword>
<dbReference type="InterPro" id="IPR003661">
    <property type="entry name" value="HisK_dim/P_dom"/>
</dbReference>
<keyword evidence="12" id="KW-1185">Reference proteome</keyword>
<keyword evidence="6 11" id="KW-0418">Kinase</keyword>
<dbReference type="InterPro" id="IPR004358">
    <property type="entry name" value="Sig_transdc_His_kin-like_C"/>
</dbReference>
<gene>
    <name evidence="11" type="ORF">SAMN02745910_01296</name>
</gene>
<dbReference type="PROSITE" id="PS50109">
    <property type="entry name" value="HIS_KIN"/>
    <property type="match status" value="1"/>
</dbReference>
<dbReference type="InterPro" id="IPR036097">
    <property type="entry name" value="HisK_dim/P_sf"/>
</dbReference>
<dbReference type="PRINTS" id="PR00344">
    <property type="entry name" value="BCTRLSENSOR"/>
</dbReference>
<dbReference type="Pfam" id="PF00512">
    <property type="entry name" value="HisKA"/>
    <property type="match status" value="1"/>
</dbReference>
<evidence type="ECO:0000259" key="9">
    <source>
        <dbReference type="PROSITE" id="PS50109"/>
    </source>
</evidence>
<dbReference type="Proteomes" id="UP000182762">
    <property type="component" value="Unassembled WGS sequence"/>
</dbReference>
<dbReference type="SUPFAM" id="SSF55785">
    <property type="entry name" value="PYP-like sensor domain (PAS domain)"/>
    <property type="match status" value="1"/>
</dbReference>
<dbReference type="Gene3D" id="3.30.565.10">
    <property type="entry name" value="Histidine kinase-like ATPase, C-terminal domain"/>
    <property type="match status" value="1"/>
</dbReference>
<dbReference type="PANTHER" id="PTHR43065">
    <property type="entry name" value="SENSOR HISTIDINE KINASE"/>
    <property type="match status" value="1"/>
</dbReference>
<evidence type="ECO:0000256" key="1">
    <source>
        <dbReference type="ARBA" id="ARBA00000085"/>
    </source>
</evidence>
<organism evidence="11 12">
    <name type="scientific">Priestia endophytica DSM 13796</name>
    <dbReference type="NCBI Taxonomy" id="1121089"/>
    <lineage>
        <taxon>Bacteria</taxon>
        <taxon>Bacillati</taxon>
        <taxon>Bacillota</taxon>
        <taxon>Bacilli</taxon>
        <taxon>Bacillales</taxon>
        <taxon>Bacillaceae</taxon>
        <taxon>Priestia</taxon>
    </lineage>
</organism>
<dbReference type="SMART" id="SM00388">
    <property type="entry name" value="HisKA"/>
    <property type="match status" value="1"/>
</dbReference>
<dbReference type="CDD" id="cd00130">
    <property type="entry name" value="PAS"/>
    <property type="match status" value="1"/>
</dbReference>
<dbReference type="Pfam" id="PF13426">
    <property type="entry name" value="PAS_9"/>
    <property type="match status" value="1"/>
</dbReference>
<dbReference type="InterPro" id="IPR000014">
    <property type="entry name" value="PAS"/>
</dbReference>
<dbReference type="InterPro" id="IPR013767">
    <property type="entry name" value="PAS_fold"/>
</dbReference>
<comment type="catalytic activity">
    <reaction evidence="1">
        <text>ATP + protein L-histidine = ADP + protein N-phospho-L-histidine.</text>
        <dbReference type="EC" id="2.7.13.3"/>
    </reaction>
</comment>
<keyword evidence="4" id="KW-0808">Transferase</keyword>
<dbReference type="Pfam" id="PF02518">
    <property type="entry name" value="HATPase_c"/>
    <property type="match status" value="1"/>
</dbReference>
<keyword evidence="3" id="KW-0597">Phosphoprotein</keyword>
<sequence length="466" mass="53400">MDNLILLKEAFKKSVVPTLIIDQSGTCIFANDEAEKLLDVEKEKKRSFFFYFTALFNLSLAQLLTLLKESIEKTIRVQHISTLEYDMTIKPIKTSKSTYQLIQFNQVSLSLEKQDAVLRELNQYKRFIEESQDAFLVVVDEKVRYVNPAAIRLLGGRSKYEYIGKELLSFIHEDDIRFVKKRMDAIMQDKPFRPRVEVKILAKEGVKFIESSVTKMEFQGKPAIQYFMRDITNRKKYDEMARTSEKLTMVSKLAAGVAHEIRNPMTAVKGFIQLLKVSKEYNEEYSEIMIAEIERIEVIIEEFLTLAKSKKETAYKPKQLCRILQHVALLLNTHASYRDCQIKTDLTAVDAWIYCEENALKQVFINVIQNAIESMTRGTVHISLKTKGSLAVVEITDEGCGMEESVLQKIGEPFFSTKETGTGLGLMISYKIIEQHQGKMTFTSKIGIGTKVKITLPIVLNCEKES</sequence>
<evidence type="ECO:0000256" key="7">
    <source>
        <dbReference type="ARBA" id="ARBA00022840"/>
    </source>
</evidence>
<dbReference type="SMART" id="SM00091">
    <property type="entry name" value="PAS"/>
    <property type="match status" value="2"/>
</dbReference>
<dbReference type="SUPFAM" id="SSF55874">
    <property type="entry name" value="ATPase domain of HSP90 chaperone/DNA topoisomerase II/histidine kinase"/>
    <property type="match status" value="1"/>
</dbReference>
<dbReference type="SMART" id="SM00387">
    <property type="entry name" value="HATPase_c"/>
    <property type="match status" value="1"/>
</dbReference>
<dbReference type="InterPro" id="IPR035965">
    <property type="entry name" value="PAS-like_dom_sf"/>
</dbReference>
<dbReference type="GO" id="GO:0016301">
    <property type="term" value="F:kinase activity"/>
    <property type="evidence" value="ECO:0007669"/>
    <property type="project" value="UniProtKB-KW"/>
</dbReference>
<evidence type="ECO:0000256" key="3">
    <source>
        <dbReference type="ARBA" id="ARBA00022553"/>
    </source>
</evidence>
<dbReference type="NCBIfam" id="TIGR00229">
    <property type="entry name" value="sensory_box"/>
    <property type="match status" value="1"/>
</dbReference>
<keyword evidence="8" id="KW-0902">Two-component regulatory system</keyword>
<dbReference type="Gene3D" id="3.30.450.20">
    <property type="entry name" value="PAS domain"/>
    <property type="match status" value="1"/>
</dbReference>
<dbReference type="CDD" id="cd00082">
    <property type="entry name" value="HisKA"/>
    <property type="match status" value="1"/>
</dbReference>
<dbReference type="PROSITE" id="PS50112">
    <property type="entry name" value="PAS"/>
    <property type="match status" value="1"/>
</dbReference>
<comment type="caution">
    <text evidence="11">The sequence shown here is derived from an EMBL/GenBank/DDBJ whole genome shotgun (WGS) entry which is preliminary data.</text>
</comment>
<dbReference type="Gene3D" id="1.10.287.130">
    <property type="match status" value="1"/>
</dbReference>
<evidence type="ECO:0000256" key="2">
    <source>
        <dbReference type="ARBA" id="ARBA00012438"/>
    </source>
</evidence>
<dbReference type="SUPFAM" id="SSF47384">
    <property type="entry name" value="Homodimeric domain of signal transducing histidine kinase"/>
    <property type="match status" value="1"/>
</dbReference>
<keyword evidence="5" id="KW-0547">Nucleotide-binding</keyword>
<feature type="domain" description="PAS" evidence="10">
    <location>
        <begin position="120"/>
        <end position="190"/>
    </location>
</feature>
<proteinExistence type="predicted"/>
<evidence type="ECO:0000259" key="10">
    <source>
        <dbReference type="PROSITE" id="PS50112"/>
    </source>
</evidence>
<evidence type="ECO:0000256" key="4">
    <source>
        <dbReference type="ARBA" id="ARBA00022679"/>
    </source>
</evidence>
<dbReference type="GeneID" id="93710018"/>
<dbReference type="Pfam" id="PF00989">
    <property type="entry name" value="PAS"/>
    <property type="match status" value="1"/>
</dbReference>
<name>A0A1I5Y7J8_9BACI</name>
<evidence type="ECO:0000256" key="6">
    <source>
        <dbReference type="ARBA" id="ARBA00022777"/>
    </source>
</evidence>